<accession>A0A428WM98</accession>
<evidence type="ECO:0000259" key="1">
    <source>
        <dbReference type="SMART" id="SM00347"/>
    </source>
</evidence>
<protein>
    <submittedName>
        <fullName evidence="2">MarR family transcriptional regulator</fullName>
    </submittedName>
</protein>
<dbReference type="PANTHER" id="PTHR33164">
    <property type="entry name" value="TRANSCRIPTIONAL REGULATOR, MARR FAMILY"/>
    <property type="match status" value="1"/>
</dbReference>
<evidence type="ECO:0000313" key="3">
    <source>
        <dbReference type="Proteomes" id="UP000286716"/>
    </source>
</evidence>
<dbReference type="PANTHER" id="PTHR33164:SF43">
    <property type="entry name" value="HTH-TYPE TRANSCRIPTIONAL REPRESSOR YETL"/>
    <property type="match status" value="1"/>
</dbReference>
<organism evidence="2 3">
    <name type="scientific">Amycolatopsis balhimycina DSM 5908</name>
    <dbReference type="NCBI Taxonomy" id="1081091"/>
    <lineage>
        <taxon>Bacteria</taxon>
        <taxon>Bacillati</taxon>
        <taxon>Actinomycetota</taxon>
        <taxon>Actinomycetes</taxon>
        <taxon>Pseudonocardiales</taxon>
        <taxon>Pseudonocardiaceae</taxon>
        <taxon>Amycolatopsis</taxon>
    </lineage>
</organism>
<dbReference type="SUPFAM" id="SSF46785">
    <property type="entry name" value="Winged helix' DNA-binding domain"/>
    <property type="match status" value="1"/>
</dbReference>
<feature type="domain" description="HTH marR-type" evidence="1">
    <location>
        <begin position="42"/>
        <end position="141"/>
    </location>
</feature>
<dbReference type="InterPro" id="IPR039422">
    <property type="entry name" value="MarR/SlyA-like"/>
</dbReference>
<dbReference type="GO" id="GO:0006950">
    <property type="term" value="P:response to stress"/>
    <property type="evidence" value="ECO:0007669"/>
    <property type="project" value="TreeGrafter"/>
</dbReference>
<proteinExistence type="predicted"/>
<dbReference type="OrthoDB" id="69852at2"/>
<dbReference type="InterPro" id="IPR036390">
    <property type="entry name" value="WH_DNA-bd_sf"/>
</dbReference>
<comment type="caution">
    <text evidence="2">The sequence shown here is derived from an EMBL/GenBank/DDBJ whole genome shotgun (WGS) entry which is preliminary data.</text>
</comment>
<keyword evidence="3" id="KW-1185">Reference proteome</keyword>
<name>A0A428WM98_AMYBA</name>
<dbReference type="InterPro" id="IPR000835">
    <property type="entry name" value="HTH_MarR-typ"/>
</dbReference>
<reference evidence="2 3" key="1">
    <citation type="submission" date="2018-05" db="EMBL/GenBank/DDBJ databases">
        <title>Evolution of GPA BGCs.</title>
        <authorList>
            <person name="Waglechner N."/>
            <person name="Wright G.D."/>
        </authorList>
    </citation>
    <scope>NUCLEOTIDE SEQUENCE [LARGE SCALE GENOMIC DNA]</scope>
    <source>
        <strain evidence="2 3">DSM 5908</strain>
    </source>
</reference>
<gene>
    <name evidence="2" type="ORF">DMA12_16855</name>
</gene>
<dbReference type="AlphaFoldDB" id="A0A428WM98"/>
<evidence type="ECO:0000313" key="2">
    <source>
        <dbReference type="EMBL" id="RSM44217.1"/>
    </source>
</evidence>
<dbReference type="InterPro" id="IPR036388">
    <property type="entry name" value="WH-like_DNA-bd_sf"/>
</dbReference>
<dbReference type="Gene3D" id="1.10.10.10">
    <property type="entry name" value="Winged helix-like DNA-binding domain superfamily/Winged helix DNA-binding domain"/>
    <property type="match status" value="1"/>
</dbReference>
<dbReference type="GO" id="GO:0003700">
    <property type="term" value="F:DNA-binding transcription factor activity"/>
    <property type="evidence" value="ECO:0007669"/>
    <property type="project" value="InterPro"/>
</dbReference>
<dbReference type="EMBL" id="QHHU01000021">
    <property type="protein sequence ID" value="RSM44217.1"/>
    <property type="molecule type" value="Genomic_DNA"/>
</dbReference>
<dbReference type="Proteomes" id="UP000286716">
    <property type="component" value="Unassembled WGS sequence"/>
</dbReference>
<dbReference type="Pfam" id="PF12802">
    <property type="entry name" value="MarR_2"/>
    <property type="match status" value="1"/>
</dbReference>
<sequence length="161" mass="17892">MLGSMPQQRTAFETLDQDGPLLGPLVRKAYRWYRDGVQSRLALQGDPALSMGQFEMFAQVDWDGTSIAELARRMGTTRQSAHQAVRELVQADLLEVGPDPSSARSKLVRPTARAADRLRAARKVLVELEDELAKRLGLDRVEQLREILGADWGTPLPRDAG</sequence>
<dbReference type="SMART" id="SM00347">
    <property type="entry name" value="HTH_MARR"/>
    <property type="match status" value="1"/>
</dbReference>